<dbReference type="EMBL" id="JAKKDL010000011">
    <property type="protein sequence ID" value="MCF7530233.1"/>
    <property type="molecule type" value="Genomic_DNA"/>
</dbReference>
<dbReference type="EMBL" id="CP116766">
    <property type="protein sequence ID" value="WCL71891.1"/>
    <property type="molecule type" value="Genomic_DNA"/>
</dbReference>
<protein>
    <submittedName>
        <fullName evidence="2">Copper chaperone PCu(A)C</fullName>
    </submittedName>
</protein>
<dbReference type="Pfam" id="PF04314">
    <property type="entry name" value="PCuAC"/>
    <property type="match status" value="1"/>
</dbReference>
<dbReference type="RefSeq" id="WP_237091154.1">
    <property type="nucleotide sequence ID" value="NZ_CP116766.1"/>
</dbReference>
<dbReference type="InterPro" id="IPR058248">
    <property type="entry name" value="Lxx211020-like"/>
</dbReference>
<dbReference type="Proteomes" id="UP001201397">
    <property type="component" value="Unassembled WGS sequence"/>
</dbReference>
<reference evidence="2" key="1">
    <citation type="submission" date="2022-01" db="EMBL/GenBank/DDBJ databases">
        <title>Neisseria sp. ZJ104.</title>
        <authorList>
            <person name="Yang C."/>
        </authorList>
    </citation>
    <scope>NUCLEOTIDE SEQUENCE</scope>
    <source>
        <strain evidence="2">ZJ104</strain>
    </source>
</reference>
<dbReference type="InterPro" id="IPR036182">
    <property type="entry name" value="PCuAC_sf"/>
</dbReference>
<reference evidence="3 5" key="2">
    <citation type="submission" date="2023-01" db="EMBL/GenBank/DDBJ databases">
        <authorList>
            <person name="Yang C."/>
        </authorList>
    </citation>
    <scope>NUCLEOTIDE SEQUENCE [LARGE SCALE GENOMIC DNA]</scope>
    <source>
        <strain evidence="3 5">ZJ106</strain>
    </source>
</reference>
<organism evidence="2 4">
    <name type="scientific">Neisseria lisongii</name>
    <dbReference type="NCBI Taxonomy" id="2912188"/>
    <lineage>
        <taxon>Bacteria</taxon>
        <taxon>Pseudomonadati</taxon>
        <taxon>Pseudomonadota</taxon>
        <taxon>Betaproteobacteria</taxon>
        <taxon>Neisseriales</taxon>
        <taxon>Neisseriaceae</taxon>
        <taxon>Neisseria</taxon>
    </lineage>
</organism>
<feature type="signal peptide" evidence="1">
    <location>
        <begin position="1"/>
        <end position="19"/>
    </location>
</feature>
<dbReference type="SUPFAM" id="SSF110087">
    <property type="entry name" value="DR1885-like metal-binding protein"/>
    <property type="match status" value="1"/>
</dbReference>
<accession>A0AAW5AK50</accession>
<dbReference type="Proteomes" id="UP001221268">
    <property type="component" value="Chromosome"/>
</dbReference>
<proteinExistence type="predicted"/>
<evidence type="ECO:0000256" key="1">
    <source>
        <dbReference type="SAM" id="SignalP"/>
    </source>
</evidence>
<name>A0AAW5AK50_9NEIS</name>
<evidence type="ECO:0000313" key="3">
    <source>
        <dbReference type="EMBL" id="WCL71891.1"/>
    </source>
</evidence>
<dbReference type="PANTHER" id="PTHR36302">
    <property type="entry name" value="BLR7088 PROTEIN"/>
    <property type="match status" value="1"/>
</dbReference>
<evidence type="ECO:0000313" key="4">
    <source>
        <dbReference type="Proteomes" id="UP001201397"/>
    </source>
</evidence>
<evidence type="ECO:0000313" key="5">
    <source>
        <dbReference type="Proteomes" id="UP001221268"/>
    </source>
</evidence>
<dbReference type="AlphaFoldDB" id="A0AAW5AK50"/>
<keyword evidence="1" id="KW-0732">Signal</keyword>
<feature type="chain" id="PRO_5044025877" evidence="1">
    <location>
        <begin position="20"/>
        <end position="156"/>
    </location>
</feature>
<gene>
    <name evidence="2" type="ORF">L4H06_08350</name>
    <name evidence="3" type="ORF">PJU73_01845</name>
</gene>
<sequence length="156" mass="16795">MKKLLTTLIIAGLCHSAAAAGIHTHDAWARATVEGMKMGGAFVVVHNEKNTADTLTGAASPVAERVEIHTHINDNGVMRMRQAKDGVALPPKASVALKPGGYHIMFMGLKKPLTAGDKFPVTLKFKHDKPQTVTFEVKNAPAPAEQHHHHGEAHQH</sequence>
<dbReference type="InterPro" id="IPR007410">
    <property type="entry name" value="LpqE-like"/>
</dbReference>
<keyword evidence="5" id="KW-1185">Reference proteome</keyword>
<evidence type="ECO:0000313" key="2">
    <source>
        <dbReference type="EMBL" id="MCF7530233.1"/>
    </source>
</evidence>
<dbReference type="Gene3D" id="2.60.40.1890">
    <property type="entry name" value="PCu(A)C copper chaperone"/>
    <property type="match status" value="1"/>
</dbReference>
<dbReference type="PANTHER" id="PTHR36302:SF1">
    <property type="entry name" value="COPPER CHAPERONE PCU(A)C"/>
    <property type="match status" value="1"/>
</dbReference>